<feature type="chain" id="PRO_5012522514" evidence="1">
    <location>
        <begin position="28"/>
        <end position="301"/>
    </location>
</feature>
<feature type="signal peptide" evidence="1">
    <location>
        <begin position="1"/>
        <end position="27"/>
    </location>
</feature>
<accession>A0A1M5ZSM2</accession>
<protein>
    <submittedName>
        <fullName evidence="2">Bacterial extracellular solute-binding proteins, family 3</fullName>
    </submittedName>
</protein>
<name>A0A1M5ZSM2_9VIBR</name>
<dbReference type="OrthoDB" id="2081943at2"/>
<evidence type="ECO:0000313" key="3">
    <source>
        <dbReference type="Proteomes" id="UP000184608"/>
    </source>
</evidence>
<reference evidence="2 3" key="1">
    <citation type="submission" date="2016-11" db="EMBL/GenBank/DDBJ databases">
        <authorList>
            <person name="Jaros S."/>
            <person name="Januszkiewicz K."/>
            <person name="Wedrychowicz H."/>
        </authorList>
    </citation>
    <scope>NUCLEOTIDE SEQUENCE [LARGE SCALE GENOMIC DNA]</scope>
    <source>
        <strain evidence="2 3">CECT 7868</strain>
    </source>
</reference>
<keyword evidence="1" id="KW-0732">Signal</keyword>
<dbReference type="STRING" id="1216006.VA7868_03172"/>
<evidence type="ECO:0000256" key="1">
    <source>
        <dbReference type="SAM" id="SignalP"/>
    </source>
</evidence>
<dbReference type="Proteomes" id="UP000184608">
    <property type="component" value="Unassembled WGS sequence"/>
</dbReference>
<proteinExistence type="predicted"/>
<gene>
    <name evidence="2" type="ORF">VA7868_03172</name>
</gene>
<dbReference type="Gene3D" id="3.40.190.10">
    <property type="entry name" value="Periplasmic binding protein-like II"/>
    <property type="match status" value="2"/>
</dbReference>
<dbReference type="SUPFAM" id="SSF53850">
    <property type="entry name" value="Periplasmic binding protein-like II"/>
    <property type="match status" value="1"/>
</dbReference>
<sequence>MPVSLPVFSQSMAISMCLLLMSFLSFAQVPVKISSANAPPFIYQEEIPGYGCGLGCDIVKAAFQSVSYKAEFQIKPMTRMVWSLIEKKSAANMGVFRWYQAQGVESQVEKVDILMMNFVFFYRKSRFPDGVTYRQLSDLSPYTISAVRGTFLARAFEEAGLKISYNTRVEQGILKLEAGRVDLTVISLLSGWQVIRERYPDDIDQFATIEKPLLKEPVSLMFRKEDHQLSADFLRGMKKIVSNGIYEMTLVKYFRRAGIDTGLITENVPLYLQTPDMEDKSTQWSNMPDSGHLFRQAMPAD</sequence>
<organism evidence="2 3">
    <name type="scientific">Vibrio aerogenes CECT 7868</name>
    <dbReference type="NCBI Taxonomy" id="1216006"/>
    <lineage>
        <taxon>Bacteria</taxon>
        <taxon>Pseudomonadati</taxon>
        <taxon>Pseudomonadota</taxon>
        <taxon>Gammaproteobacteria</taxon>
        <taxon>Vibrionales</taxon>
        <taxon>Vibrionaceae</taxon>
        <taxon>Vibrio</taxon>
    </lineage>
</organism>
<evidence type="ECO:0000313" key="2">
    <source>
        <dbReference type="EMBL" id="SHI27315.1"/>
    </source>
</evidence>
<dbReference type="AlphaFoldDB" id="A0A1M5ZSM2"/>
<dbReference type="EMBL" id="FQXZ01000036">
    <property type="protein sequence ID" value="SHI27315.1"/>
    <property type="molecule type" value="Genomic_DNA"/>
</dbReference>
<keyword evidence="3" id="KW-1185">Reference proteome</keyword>